<dbReference type="InterPro" id="IPR003661">
    <property type="entry name" value="HisK_dim/P_dom"/>
</dbReference>
<dbReference type="Gene3D" id="3.30.450.20">
    <property type="entry name" value="PAS domain"/>
    <property type="match status" value="2"/>
</dbReference>
<dbReference type="InterPro" id="IPR013655">
    <property type="entry name" value="PAS_fold_3"/>
</dbReference>
<dbReference type="CDD" id="cd00130">
    <property type="entry name" value="PAS"/>
    <property type="match status" value="2"/>
</dbReference>
<dbReference type="InterPro" id="IPR001610">
    <property type="entry name" value="PAC"/>
</dbReference>
<dbReference type="PROSITE" id="PS50113">
    <property type="entry name" value="PAC"/>
    <property type="match status" value="1"/>
</dbReference>
<dbReference type="PROSITE" id="PS50109">
    <property type="entry name" value="HIS_KIN"/>
    <property type="match status" value="1"/>
</dbReference>
<dbReference type="InterPro" id="IPR005467">
    <property type="entry name" value="His_kinase_dom"/>
</dbReference>
<dbReference type="SUPFAM" id="SSF47384">
    <property type="entry name" value="Homodimeric domain of signal transducing histidine kinase"/>
    <property type="match status" value="1"/>
</dbReference>
<dbReference type="InterPro" id="IPR004358">
    <property type="entry name" value="Sig_transdc_His_kin-like_C"/>
</dbReference>
<dbReference type="Pfam" id="PF08447">
    <property type="entry name" value="PAS_3"/>
    <property type="match status" value="1"/>
</dbReference>
<dbReference type="EC" id="2.7.13.3" evidence="2"/>
<evidence type="ECO:0000256" key="4">
    <source>
        <dbReference type="ARBA" id="ARBA00022679"/>
    </source>
</evidence>
<protein>
    <recommendedName>
        <fullName evidence="2">histidine kinase</fullName>
        <ecNumber evidence="2">2.7.13.3</ecNumber>
    </recommendedName>
</protein>
<dbReference type="Pfam" id="PF00072">
    <property type="entry name" value="Response_reg"/>
    <property type="match status" value="1"/>
</dbReference>
<dbReference type="InterPro" id="IPR035965">
    <property type="entry name" value="PAS-like_dom_sf"/>
</dbReference>
<feature type="modified residue" description="4-aspartylphosphate" evidence="6">
    <location>
        <position position="873"/>
    </location>
</feature>
<evidence type="ECO:0000313" key="13">
    <source>
        <dbReference type="EMBL" id="MEK0083283.1"/>
    </source>
</evidence>
<dbReference type="SMART" id="SM00388">
    <property type="entry name" value="HisKA"/>
    <property type="match status" value="1"/>
</dbReference>
<dbReference type="EMBL" id="JBBLZC010000007">
    <property type="protein sequence ID" value="MEK0083283.1"/>
    <property type="molecule type" value="Genomic_DNA"/>
</dbReference>
<sequence>MRFRLFSLILATALPLVIFAAAMVVLFEKEQARSFAGVIEQATGAAQRAVEARIDTIRIALEALTTSDPLAAGDQEAFAGQAQRLLALQPDWMALELAGPDGPTRIAREDYRLPDEGAVDTQTVFTYGEPQVSGILVDPERRSEPVVAVSVPLLGSQGVERVLTAYVRAWTVNRALRDQGVIPGWQIVVIDADGRLVARTLSDDPMDPALGARPDPSVAEGLGRNENFFFAHALTGEDVYTAVASSATTGWTVLVAAPAALIQKPLWRNMAAVIGGGLLALTLAVTFGWSLTRAYRRQQAAEQRALQLEAARAAEQRTVAILESTTDCVYEVDRTWCITFINHRARDLIAGGQDVTGRSLWNVFLEAEATAFWEQLHKVAAERTPVEFEAFYAPLRAWYAVRAFPSEEGGVAVYFQDVTERRQAREALAESERRYRFMAESIPQIVWTAEPDGNVDYLNSRWTDYIGADGAEAGTGWSWSAFVHPDDVPEALAEWEEARAAGRALDVEFRLRRRDGSYRWHLARALPLHDTKGRIVKWFGSMTDIHDQKLYEETLRAARDDAEHAKAEAEEARAEAERANLAKSKFLAAASHDLRQPMQSLFLFAESLERYIVDQRGRERLLHLRRGLDALKGLLDSLLDVSRLDAGLIEPVIEDFPIRQVLDQVGDAYAQVAAAKGLAFEIEPCDAYVRSDPTLLGRMLRNLLENAVRYTERGRIKVVCTRAGEHLRVEVHDTGIGISAEHLRHIWEEFYQVGNPERDRNQGLGLGLAIVQRLSTLLGHKVDVRSVKGEGSVFSLEVPLGKAAGAVPKPPAAGPGQGAGRLAVLVDDDAIVLLGLETMLEDWGYEVLAAGSTEQALANLEAKGQRPDVVLADYRLREHRVGTEAIVKIRERFGAKIPGILVTGETGPECARDAMRHDIAIAYKPVTPDQLGNVLERLLAGRHGLEGAANLDLRS</sequence>
<comment type="caution">
    <text evidence="13">The sequence shown here is derived from an EMBL/GenBank/DDBJ whole genome shotgun (WGS) entry which is preliminary data.</text>
</comment>
<dbReference type="SUPFAM" id="SSF55874">
    <property type="entry name" value="ATPase domain of HSP90 chaperone/DNA topoisomerase II/histidine kinase"/>
    <property type="match status" value="1"/>
</dbReference>
<dbReference type="Proteomes" id="UP001375743">
    <property type="component" value="Unassembled WGS sequence"/>
</dbReference>
<dbReference type="InterPro" id="IPR036890">
    <property type="entry name" value="HATPase_C_sf"/>
</dbReference>
<dbReference type="InterPro" id="IPR013656">
    <property type="entry name" value="PAS_4"/>
</dbReference>
<evidence type="ECO:0000256" key="3">
    <source>
        <dbReference type="ARBA" id="ARBA00022553"/>
    </source>
</evidence>
<dbReference type="PRINTS" id="PR00344">
    <property type="entry name" value="BCTRLSENSOR"/>
</dbReference>
<dbReference type="SMART" id="SM00091">
    <property type="entry name" value="PAS"/>
    <property type="match status" value="2"/>
</dbReference>
<dbReference type="PANTHER" id="PTHR43047">
    <property type="entry name" value="TWO-COMPONENT HISTIDINE PROTEIN KINASE"/>
    <property type="match status" value="1"/>
</dbReference>
<evidence type="ECO:0000259" key="12">
    <source>
        <dbReference type="PROSITE" id="PS50113"/>
    </source>
</evidence>
<dbReference type="Gene3D" id="3.30.565.10">
    <property type="entry name" value="Histidine kinase-like ATPase, C-terminal domain"/>
    <property type="match status" value="1"/>
</dbReference>
<dbReference type="Pfam" id="PF08448">
    <property type="entry name" value="PAS_4"/>
    <property type="match status" value="1"/>
</dbReference>
<keyword evidence="14" id="KW-1185">Reference proteome</keyword>
<dbReference type="PROSITE" id="PS50112">
    <property type="entry name" value="PAS"/>
    <property type="match status" value="1"/>
</dbReference>
<dbReference type="Pfam" id="PF00512">
    <property type="entry name" value="HisKA"/>
    <property type="match status" value="1"/>
</dbReference>
<feature type="domain" description="PAC" evidence="12">
    <location>
        <begin position="505"/>
        <end position="557"/>
    </location>
</feature>
<dbReference type="InterPro" id="IPR036097">
    <property type="entry name" value="HisK_dim/P_sf"/>
</dbReference>
<feature type="coiled-coil region" evidence="7">
    <location>
        <begin position="548"/>
        <end position="584"/>
    </location>
</feature>
<evidence type="ECO:0000256" key="8">
    <source>
        <dbReference type="SAM" id="Phobius"/>
    </source>
</evidence>
<dbReference type="InterPro" id="IPR001789">
    <property type="entry name" value="Sig_transdc_resp-reg_receiver"/>
</dbReference>
<evidence type="ECO:0000256" key="2">
    <source>
        <dbReference type="ARBA" id="ARBA00012438"/>
    </source>
</evidence>
<evidence type="ECO:0000256" key="6">
    <source>
        <dbReference type="PROSITE-ProRule" id="PRU00169"/>
    </source>
</evidence>
<feature type="transmembrane region" description="Helical" evidence="8">
    <location>
        <begin position="269"/>
        <end position="291"/>
    </location>
</feature>
<keyword evidence="13" id="KW-0067">ATP-binding</keyword>
<feature type="transmembrane region" description="Helical" evidence="8">
    <location>
        <begin position="239"/>
        <end position="262"/>
    </location>
</feature>
<dbReference type="SUPFAM" id="SSF52172">
    <property type="entry name" value="CheY-like"/>
    <property type="match status" value="1"/>
</dbReference>
<comment type="catalytic activity">
    <reaction evidence="1">
        <text>ATP + protein L-histidine = ADP + protein N-phospho-L-histidine.</text>
        <dbReference type="EC" id="2.7.13.3"/>
    </reaction>
</comment>
<keyword evidence="8" id="KW-0812">Transmembrane</keyword>
<keyword evidence="4" id="KW-0808">Transferase</keyword>
<gene>
    <name evidence="13" type="ORF">U1T56_08965</name>
</gene>
<evidence type="ECO:0000259" key="9">
    <source>
        <dbReference type="PROSITE" id="PS50109"/>
    </source>
</evidence>
<dbReference type="SMART" id="SM00448">
    <property type="entry name" value="REC"/>
    <property type="match status" value="1"/>
</dbReference>
<dbReference type="NCBIfam" id="TIGR00229">
    <property type="entry name" value="sensory_box"/>
    <property type="match status" value="1"/>
</dbReference>
<reference evidence="13 14" key="1">
    <citation type="submission" date="2024-01" db="EMBL/GenBank/DDBJ databases">
        <title>Multi-omics insights into the function and evolution of sodium benzoate biodegradation pathways in Benzoatithermus flavus gen. nov., sp. nov. from hot spring.</title>
        <authorList>
            <person name="Hu C.-J."/>
            <person name="Li W.-J."/>
        </authorList>
    </citation>
    <scope>NUCLEOTIDE SEQUENCE [LARGE SCALE GENOMIC DNA]</scope>
    <source>
        <strain evidence="13 14">SYSU G07066</strain>
    </source>
</reference>
<organism evidence="13 14">
    <name type="scientific">Benzoatithermus flavus</name>
    <dbReference type="NCBI Taxonomy" id="3108223"/>
    <lineage>
        <taxon>Bacteria</taxon>
        <taxon>Pseudomonadati</taxon>
        <taxon>Pseudomonadota</taxon>
        <taxon>Alphaproteobacteria</taxon>
        <taxon>Geminicoccales</taxon>
        <taxon>Geminicoccaceae</taxon>
        <taxon>Benzoatithermus</taxon>
    </lineage>
</organism>
<evidence type="ECO:0000256" key="1">
    <source>
        <dbReference type="ARBA" id="ARBA00000085"/>
    </source>
</evidence>
<dbReference type="PROSITE" id="PS50110">
    <property type="entry name" value="RESPONSE_REGULATORY"/>
    <property type="match status" value="1"/>
</dbReference>
<name>A0ABU8XS92_9PROT</name>
<dbReference type="PANTHER" id="PTHR43047:SF9">
    <property type="entry name" value="HISTIDINE KINASE"/>
    <property type="match status" value="1"/>
</dbReference>
<dbReference type="InterPro" id="IPR011006">
    <property type="entry name" value="CheY-like_superfamily"/>
</dbReference>
<dbReference type="SMART" id="SM00387">
    <property type="entry name" value="HATPase_c"/>
    <property type="match status" value="1"/>
</dbReference>
<dbReference type="SMART" id="SM00086">
    <property type="entry name" value="PAC"/>
    <property type="match status" value="1"/>
</dbReference>
<evidence type="ECO:0000313" key="14">
    <source>
        <dbReference type="Proteomes" id="UP001375743"/>
    </source>
</evidence>
<evidence type="ECO:0000256" key="7">
    <source>
        <dbReference type="SAM" id="Coils"/>
    </source>
</evidence>
<dbReference type="CDD" id="cd18774">
    <property type="entry name" value="PDC2_HK_sensor"/>
    <property type="match status" value="1"/>
</dbReference>
<dbReference type="GO" id="GO:0005524">
    <property type="term" value="F:ATP binding"/>
    <property type="evidence" value="ECO:0007669"/>
    <property type="project" value="UniProtKB-KW"/>
</dbReference>
<keyword evidence="7" id="KW-0175">Coiled coil</keyword>
<dbReference type="InterPro" id="IPR000700">
    <property type="entry name" value="PAS-assoc_C"/>
</dbReference>
<proteinExistence type="predicted"/>
<keyword evidence="3 6" id="KW-0597">Phosphoprotein</keyword>
<dbReference type="CDD" id="cd00156">
    <property type="entry name" value="REC"/>
    <property type="match status" value="1"/>
</dbReference>
<keyword evidence="5" id="KW-0418">Kinase</keyword>
<evidence type="ECO:0000259" key="10">
    <source>
        <dbReference type="PROSITE" id="PS50110"/>
    </source>
</evidence>
<dbReference type="RefSeq" id="WP_418159128.1">
    <property type="nucleotide sequence ID" value="NZ_JBBLZC010000007.1"/>
</dbReference>
<dbReference type="InterPro" id="IPR003594">
    <property type="entry name" value="HATPase_dom"/>
</dbReference>
<dbReference type="SUPFAM" id="SSF55785">
    <property type="entry name" value="PYP-like sensor domain (PAS domain)"/>
    <property type="match status" value="2"/>
</dbReference>
<feature type="domain" description="PAS" evidence="11">
    <location>
        <begin position="431"/>
        <end position="502"/>
    </location>
</feature>
<evidence type="ECO:0000256" key="5">
    <source>
        <dbReference type="ARBA" id="ARBA00022777"/>
    </source>
</evidence>
<keyword evidence="8" id="KW-1133">Transmembrane helix</keyword>
<keyword evidence="13" id="KW-0547">Nucleotide-binding</keyword>
<feature type="domain" description="Response regulatory" evidence="10">
    <location>
        <begin position="822"/>
        <end position="939"/>
    </location>
</feature>
<keyword evidence="8" id="KW-0472">Membrane</keyword>
<dbReference type="InterPro" id="IPR000014">
    <property type="entry name" value="PAS"/>
</dbReference>
<dbReference type="Pfam" id="PF02518">
    <property type="entry name" value="HATPase_c"/>
    <property type="match status" value="1"/>
</dbReference>
<feature type="domain" description="Histidine kinase" evidence="9">
    <location>
        <begin position="589"/>
        <end position="802"/>
    </location>
</feature>
<dbReference type="CDD" id="cd00082">
    <property type="entry name" value="HisKA"/>
    <property type="match status" value="1"/>
</dbReference>
<dbReference type="Gene3D" id="1.10.287.130">
    <property type="match status" value="1"/>
</dbReference>
<dbReference type="Gene3D" id="3.40.50.2300">
    <property type="match status" value="1"/>
</dbReference>
<evidence type="ECO:0000259" key="11">
    <source>
        <dbReference type="PROSITE" id="PS50112"/>
    </source>
</evidence>
<accession>A0ABU8XS92</accession>